<name>A0A1I7S587_BURXY</name>
<dbReference type="WBParaSite" id="BXY_0817200.1">
    <property type="protein sequence ID" value="BXY_0817200.1"/>
    <property type="gene ID" value="BXY_0817200"/>
</dbReference>
<evidence type="ECO:0000313" key="10">
    <source>
        <dbReference type="WBParaSite" id="BXY_0817200.1"/>
    </source>
</evidence>
<dbReference type="Pfam" id="PF00076">
    <property type="entry name" value="RRM_1"/>
    <property type="match status" value="2"/>
</dbReference>
<gene>
    <name evidence="7" type="ORF">BXYJ_LOCUS9985</name>
</gene>
<dbReference type="Proteomes" id="UP000659654">
    <property type="component" value="Unassembled WGS sequence"/>
</dbReference>
<dbReference type="CDD" id="cd12283">
    <property type="entry name" value="RRM1_RBM39_like"/>
    <property type="match status" value="1"/>
</dbReference>
<proteinExistence type="predicted"/>
<dbReference type="AlphaFoldDB" id="A0A1I7S587"/>
<reference evidence="10" key="1">
    <citation type="submission" date="2016-11" db="UniProtKB">
        <authorList>
            <consortium name="WormBaseParasite"/>
        </authorList>
    </citation>
    <scope>IDENTIFICATION</scope>
</reference>
<dbReference type="PANTHER" id="PTHR48036">
    <property type="entry name" value="SPLICING FACTOR (PAD-1), PUTATIVE (AFU_ORTHOLOGUE AFUA_1G15810)-RELATED"/>
    <property type="match status" value="1"/>
</dbReference>
<feature type="domain" description="RRM" evidence="6">
    <location>
        <begin position="167"/>
        <end position="244"/>
    </location>
</feature>
<feature type="compositionally biased region" description="Basic residues" evidence="5">
    <location>
        <begin position="48"/>
        <end position="58"/>
    </location>
</feature>
<evidence type="ECO:0000313" key="9">
    <source>
        <dbReference type="Proteomes" id="UP000659654"/>
    </source>
</evidence>
<evidence type="ECO:0000259" key="6">
    <source>
        <dbReference type="PROSITE" id="PS50102"/>
    </source>
</evidence>
<evidence type="ECO:0000256" key="2">
    <source>
        <dbReference type="ARBA" id="ARBA00022737"/>
    </source>
</evidence>
<dbReference type="SUPFAM" id="SSF54928">
    <property type="entry name" value="RNA-binding domain, RBD"/>
    <property type="match status" value="2"/>
</dbReference>
<organism evidence="8 10">
    <name type="scientific">Bursaphelenchus xylophilus</name>
    <name type="common">Pinewood nematode worm</name>
    <name type="synonym">Aphelenchoides xylophilus</name>
    <dbReference type="NCBI Taxonomy" id="6326"/>
    <lineage>
        <taxon>Eukaryota</taxon>
        <taxon>Metazoa</taxon>
        <taxon>Ecdysozoa</taxon>
        <taxon>Nematoda</taxon>
        <taxon>Chromadorea</taxon>
        <taxon>Rhabditida</taxon>
        <taxon>Tylenchina</taxon>
        <taxon>Tylenchomorpha</taxon>
        <taxon>Aphelenchoidea</taxon>
        <taxon>Aphelenchoididae</taxon>
        <taxon>Bursaphelenchus</taxon>
    </lineage>
</organism>
<feature type="compositionally biased region" description="Polar residues" evidence="5">
    <location>
        <begin position="19"/>
        <end position="31"/>
    </location>
</feature>
<dbReference type="NCBIfam" id="TIGR01622">
    <property type="entry name" value="SF-CC1"/>
    <property type="match status" value="1"/>
</dbReference>
<reference evidence="7" key="2">
    <citation type="submission" date="2020-09" db="EMBL/GenBank/DDBJ databases">
        <authorList>
            <person name="Kikuchi T."/>
        </authorList>
    </citation>
    <scope>NUCLEOTIDE SEQUENCE</scope>
    <source>
        <strain evidence="7">Ka4C1</strain>
    </source>
</reference>
<evidence type="ECO:0000256" key="1">
    <source>
        <dbReference type="ARBA" id="ARBA00022553"/>
    </source>
</evidence>
<dbReference type="InterPro" id="IPR029123">
    <property type="entry name" value="RBM39_linker"/>
</dbReference>
<dbReference type="GO" id="GO:0003723">
    <property type="term" value="F:RNA binding"/>
    <property type="evidence" value="ECO:0007669"/>
    <property type="project" value="UniProtKB-UniRule"/>
</dbReference>
<accession>A0A1I7S587</accession>
<dbReference type="EMBL" id="CAJFDI010000004">
    <property type="protein sequence ID" value="CAD5227509.1"/>
    <property type="molecule type" value="Genomic_DNA"/>
</dbReference>
<dbReference type="EMBL" id="CAJFCV020000004">
    <property type="protein sequence ID" value="CAG9117815.1"/>
    <property type="molecule type" value="Genomic_DNA"/>
</dbReference>
<keyword evidence="1" id="KW-0597">Phosphoprotein</keyword>
<dbReference type="GO" id="GO:0005634">
    <property type="term" value="C:nucleus"/>
    <property type="evidence" value="ECO:0007669"/>
    <property type="project" value="InterPro"/>
</dbReference>
<evidence type="ECO:0000256" key="3">
    <source>
        <dbReference type="ARBA" id="ARBA00022884"/>
    </source>
</evidence>
<keyword evidence="9" id="KW-1185">Reference proteome</keyword>
<evidence type="ECO:0000256" key="5">
    <source>
        <dbReference type="SAM" id="MobiDB-lite"/>
    </source>
</evidence>
<keyword evidence="2" id="KW-0677">Repeat</keyword>
<evidence type="ECO:0000313" key="7">
    <source>
        <dbReference type="EMBL" id="CAD5227509.1"/>
    </source>
</evidence>
<dbReference type="SMART" id="SM00360">
    <property type="entry name" value="RRM"/>
    <property type="match status" value="3"/>
</dbReference>
<dbReference type="CDD" id="cd12285">
    <property type="entry name" value="RRM3_RBM39_like"/>
    <property type="match status" value="1"/>
</dbReference>
<feature type="region of interest" description="Disordered" evidence="5">
    <location>
        <begin position="1"/>
        <end position="160"/>
    </location>
</feature>
<dbReference type="PROSITE" id="PS50102">
    <property type="entry name" value="RRM"/>
    <property type="match status" value="2"/>
</dbReference>
<dbReference type="Pfam" id="PF15519">
    <property type="entry name" value="RBM39linker"/>
    <property type="match status" value="1"/>
</dbReference>
<dbReference type="OrthoDB" id="8123449at2759"/>
<dbReference type="SMR" id="A0A1I7S587"/>
<feature type="domain" description="RRM" evidence="6">
    <location>
        <begin position="269"/>
        <end position="342"/>
    </location>
</feature>
<dbReference type="InterPro" id="IPR000504">
    <property type="entry name" value="RRM_dom"/>
</dbReference>
<evidence type="ECO:0000313" key="8">
    <source>
        <dbReference type="Proteomes" id="UP000095284"/>
    </source>
</evidence>
<feature type="compositionally biased region" description="Basic residues" evidence="5">
    <location>
        <begin position="77"/>
        <end position="93"/>
    </location>
</feature>
<dbReference type="Gene3D" id="3.30.70.330">
    <property type="match status" value="3"/>
</dbReference>
<dbReference type="InterPro" id="IPR006509">
    <property type="entry name" value="RBM39_SF"/>
</dbReference>
<feature type="compositionally biased region" description="Basic and acidic residues" evidence="5">
    <location>
        <begin position="59"/>
        <end position="76"/>
    </location>
</feature>
<dbReference type="Proteomes" id="UP000582659">
    <property type="component" value="Unassembled WGS sequence"/>
</dbReference>
<feature type="compositionally biased region" description="Basic and acidic residues" evidence="5">
    <location>
        <begin position="94"/>
        <end position="112"/>
    </location>
</feature>
<dbReference type="GO" id="GO:0006397">
    <property type="term" value="P:mRNA processing"/>
    <property type="evidence" value="ECO:0007669"/>
    <property type="project" value="InterPro"/>
</dbReference>
<dbReference type="InterPro" id="IPR035979">
    <property type="entry name" value="RBD_domain_sf"/>
</dbReference>
<keyword evidence="3 4" id="KW-0694">RNA-binding</keyword>
<dbReference type="eggNOG" id="KOG0147">
    <property type="taxonomic scope" value="Eukaryota"/>
</dbReference>
<evidence type="ECO:0000256" key="4">
    <source>
        <dbReference type="PROSITE-ProRule" id="PRU00176"/>
    </source>
</evidence>
<sequence>MDDGVDVSALLDEAVNGPSEINGNTQESNGKSLEEKVRSPRSSGSSKRERRSRSRSKDRKKENRDRDRERDRDRDRDRKRRTRSRSPRRRSRSRDRDRRRSPRRDRDRSRDRDRRRRSPRRRSRSPAKPVGGRLPGPERRDVMPFSARRSPPPGANIDMTPEERDERTVFILQLARDTRPRDLEEFFSKIGHVRDVRIITDTRTRRSKGIAYVEFWERDAVTLAMGLNGQRLLGAPIQIQPTCAERNRLANNTVGSAIGFGPTNSFGPLKIAVSNLHPSISDDMLRAIFEPFGRLETCKVDVTKPGCGIVSFRNADEGKKAMEQLNGFELAGRNIKVVNVEEETQSKIASGPQGGLKSMTLTAEQQAELANVPPFATECFMLSNMFDPRTETEENWDEDIRDDVVEECNNHGGVVHVYVDRTSDAGNVYAKCANVLASYKSVQALHGRIFAGKVITANYIPLQSYHDLFPDSRYSVAPLFSRPRQ</sequence>
<feature type="compositionally biased region" description="Basic residues" evidence="5">
    <location>
        <begin position="113"/>
        <end position="125"/>
    </location>
</feature>
<dbReference type="Proteomes" id="UP000095284">
    <property type="component" value="Unplaced"/>
</dbReference>
<protein>
    <submittedName>
        <fullName evidence="7">(pine wood nematode) hypothetical protein</fullName>
    </submittedName>
</protein>
<dbReference type="InterPro" id="IPR012677">
    <property type="entry name" value="Nucleotide-bd_a/b_plait_sf"/>
</dbReference>